<dbReference type="Proteomes" id="UP000193067">
    <property type="component" value="Unassembled WGS sequence"/>
</dbReference>
<protein>
    <submittedName>
        <fullName evidence="2">Uncharacterized protein</fullName>
    </submittedName>
</protein>
<name>A0A1Y2ICF9_TRAC3</name>
<keyword evidence="1" id="KW-0175">Coiled coil</keyword>
<gene>
    <name evidence="2" type="ORF">PYCCODRAFT_1438946</name>
</gene>
<proteinExistence type="predicted"/>
<accession>A0A1Y2ICF9</accession>
<evidence type="ECO:0000313" key="2">
    <source>
        <dbReference type="EMBL" id="OSC98786.1"/>
    </source>
</evidence>
<dbReference type="EMBL" id="KZ084134">
    <property type="protein sequence ID" value="OSC98786.1"/>
    <property type="molecule type" value="Genomic_DNA"/>
</dbReference>
<evidence type="ECO:0000256" key="1">
    <source>
        <dbReference type="SAM" id="Coils"/>
    </source>
</evidence>
<organism evidence="2 3">
    <name type="scientific">Trametes coccinea (strain BRFM310)</name>
    <name type="common">Pycnoporus coccineus</name>
    <dbReference type="NCBI Taxonomy" id="1353009"/>
    <lineage>
        <taxon>Eukaryota</taxon>
        <taxon>Fungi</taxon>
        <taxon>Dikarya</taxon>
        <taxon>Basidiomycota</taxon>
        <taxon>Agaricomycotina</taxon>
        <taxon>Agaricomycetes</taxon>
        <taxon>Polyporales</taxon>
        <taxon>Polyporaceae</taxon>
        <taxon>Trametes</taxon>
    </lineage>
</organism>
<feature type="coiled-coil region" evidence="1">
    <location>
        <begin position="115"/>
        <end position="149"/>
    </location>
</feature>
<keyword evidence="3" id="KW-1185">Reference proteome</keyword>
<evidence type="ECO:0000313" key="3">
    <source>
        <dbReference type="Proteomes" id="UP000193067"/>
    </source>
</evidence>
<sequence length="227" mass="25916">MATSHPITQNVITELNRSLMTLQGTLGSLGEEQVQRIRDDAQAYLQTQIQSVNAKMGQSEEAQNAQVEELKQLFKRVFEEELVKELKKLIEAEVLQEIDDLVKAEVAKNLPEYLPQELQAEMLRHEAELADLEKQLHNSESARANAQLSLGDLEAPLQPLYDAKGEIHPAFPKNLGELFSMTDENARTLLRDYRPEYQITDSRDKNVNEVMRLCGVRFQLVRRRSSS</sequence>
<dbReference type="OrthoDB" id="3235759at2759"/>
<dbReference type="AlphaFoldDB" id="A0A1Y2ICF9"/>
<reference evidence="2 3" key="1">
    <citation type="journal article" date="2015" name="Biotechnol. Biofuels">
        <title>Enhanced degradation of softwood versus hardwood by the white-rot fungus Pycnoporus coccineus.</title>
        <authorList>
            <person name="Couturier M."/>
            <person name="Navarro D."/>
            <person name="Chevret D."/>
            <person name="Henrissat B."/>
            <person name="Piumi F."/>
            <person name="Ruiz-Duenas F.J."/>
            <person name="Martinez A.T."/>
            <person name="Grigoriev I.V."/>
            <person name="Riley R."/>
            <person name="Lipzen A."/>
            <person name="Berrin J.G."/>
            <person name="Master E.R."/>
            <person name="Rosso M.N."/>
        </authorList>
    </citation>
    <scope>NUCLEOTIDE SEQUENCE [LARGE SCALE GENOMIC DNA]</scope>
    <source>
        <strain evidence="2 3">BRFM310</strain>
    </source>
</reference>